<accession>A0A212LM00</accession>
<proteinExistence type="predicted"/>
<sequence>MGECTCTISMMADHNAICKACSEKQSKAVHIGVQSYKQETKTQVEQCTCDTRMMADHNALCKACSPDVTGAGLAI</sequence>
<organism evidence="1">
    <name type="scientific">uncultured Sporomusa sp</name>
    <dbReference type="NCBI Taxonomy" id="307249"/>
    <lineage>
        <taxon>Bacteria</taxon>
        <taxon>Bacillati</taxon>
        <taxon>Bacillota</taxon>
        <taxon>Negativicutes</taxon>
        <taxon>Selenomonadales</taxon>
        <taxon>Sporomusaceae</taxon>
        <taxon>Sporomusa</taxon>
        <taxon>environmental samples</taxon>
    </lineage>
</organism>
<protein>
    <submittedName>
        <fullName evidence="1">Uncharacterized protein</fullName>
    </submittedName>
</protein>
<dbReference type="EMBL" id="FMJE01000002">
    <property type="protein sequence ID" value="SCM78556.1"/>
    <property type="molecule type" value="Genomic_DNA"/>
</dbReference>
<reference evidence="1" key="1">
    <citation type="submission" date="2016-08" db="EMBL/GenBank/DDBJ databases">
        <authorList>
            <person name="Seilhamer J.J."/>
        </authorList>
    </citation>
    <scope>NUCLEOTIDE SEQUENCE</scope>
    <source>
        <strain evidence="1">86</strain>
    </source>
</reference>
<dbReference type="AlphaFoldDB" id="A0A212LM00"/>
<gene>
    <name evidence="1" type="ORF">KL86SPO_20111</name>
</gene>
<evidence type="ECO:0000313" key="1">
    <source>
        <dbReference type="EMBL" id="SCM78556.1"/>
    </source>
</evidence>
<name>A0A212LM00_9FIRM</name>